<dbReference type="InterPro" id="IPR042080">
    <property type="entry name" value="RNA_2'-PTrans_N"/>
</dbReference>
<evidence type="ECO:0000256" key="4">
    <source>
        <dbReference type="ARBA" id="ARBA00025212"/>
    </source>
</evidence>
<keyword evidence="2 5" id="KW-0808">Transferase</keyword>
<dbReference type="HOGENOM" id="CLU_052998_4_0_10"/>
<comment type="function">
    <text evidence="4 5">Removes the 2'-phosphate from RNA via an intermediate in which the phosphate is ADP-ribosylated by NAD followed by a presumed transesterification to release the RNA and generate ADP-ribose 1''-2''-cyclic phosphate (APPR&gt;P). May function as an ADP-ribosylase.</text>
</comment>
<sequence>MNEKQIKGISKFLSYVLRHNPQEINLSLDANGWASVNELIEKARIKNIEITIDELEVIVSQNDKQRFTFNDEHTKIRASQGHSINIELDLKTTEPPEYLYHGTVTKFINAIKSEGLKKMSRQHVHLSMDRTTAEKVGSRIGIPVILSIRSGAMHRDGFPFFISDNGVWLTDSVPNLYIEF</sequence>
<dbReference type="PANTHER" id="PTHR12684">
    <property type="entry name" value="PUTATIVE PHOSPHOTRANSFERASE"/>
    <property type="match status" value="1"/>
</dbReference>
<dbReference type="SUPFAM" id="SSF56399">
    <property type="entry name" value="ADP-ribosylation"/>
    <property type="match status" value="1"/>
</dbReference>
<dbReference type="eggNOG" id="COG1859">
    <property type="taxonomic scope" value="Bacteria"/>
</dbReference>
<protein>
    <recommendedName>
        <fullName evidence="5">Probable RNA 2'-phosphotransferase</fullName>
        <ecNumber evidence="5">2.7.1.-</ecNumber>
    </recommendedName>
</protein>
<proteinExistence type="inferred from homology"/>
<dbReference type="GO" id="GO:0000215">
    <property type="term" value="F:tRNA 2'-phosphotransferase activity"/>
    <property type="evidence" value="ECO:0007669"/>
    <property type="project" value="TreeGrafter"/>
</dbReference>
<dbReference type="Gene3D" id="3.20.170.30">
    <property type="match status" value="1"/>
</dbReference>
<dbReference type="InterPro" id="IPR042081">
    <property type="entry name" value="RNA_2'-PTrans_C"/>
</dbReference>
<comment type="similarity">
    <text evidence="1 5">Belongs to the KptA/TPT1 family.</text>
</comment>
<keyword evidence="7" id="KW-1185">Reference proteome</keyword>
<dbReference type="KEGG" id="scn:Solca_0795"/>
<dbReference type="STRING" id="929556.Solca_0795"/>
<gene>
    <name evidence="5" type="primary">kptA</name>
    <name evidence="6" type="ordered locus">Solca_0795</name>
</gene>
<reference evidence="6" key="1">
    <citation type="submission" date="2012-02" db="EMBL/GenBank/DDBJ databases">
        <title>The complete genome of Solitalea canadensis DSM 3403.</title>
        <authorList>
            <consortium name="US DOE Joint Genome Institute (JGI-PGF)"/>
            <person name="Lucas S."/>
            <person name="Copeland A."/>
            <person name="Lapidus A."/>
            <person name="Glavina del Rio T."/>
            <person name="Dalin E."/>
            <person name="Tice H."/>
            <person name="Bruce D."/>
            <person name="Goodwin L."/>
            <person name="Pitluck S."/>
            <person name="Peters L."/>
            <person name="Ovchinnikova G."/>
            <person name="Lu M."/>
            <person name="Kyrpides N."/>
            <person name="Mavromatis K."/>
            <person name="Ivanova N."/>
            <person name="Brettin T."/>
            <person name="Detter J.C."/>
            <person name="Han C."/>
            <person name="Larimer F."/>
            <person name="Land M."/>
            <person name="Hauser L."/>
            <person name="Markowitz V."/>
            <person name="Cheng J.-F."/>
            <person name="Hugenholtz P."/>
            <person name="Woyke T."/>
            <person name="Wu D."/>
            <person name="Spring S."/>
            <person name="Schroeder M."/>
            <person name="Kopitz M."/>
            <person name="Brambilla E."/>
            <person name="Klenk H.-P."/>
            <person name="Eisen J.A."/>
        </authorList>
    </citation>
    <scope>NUCLEOTIDE SEQUENCE</scope>
    <source>
        <strain evidence="6">DSM 3403</strain>
    </source>
</reference>
<evidence type="ECO:0000256" key="1">
    <source>
        <dbReference type="ARBA" id="ARBA00009836"/>
    </source>
</evidence>
<accession>H8KPL6</accession>
<dbReference type="Pfam" id="PF01885">
    <property type="entry name" value="PTS_2-RNA"/>
    <property type="match status" value="1"/>
</dbReference>
<dbReference type="HAMAP" id="MF_00299">
    <property type="entry name" value="KptA"/>
    <property type="match status" value="1"/>
</dbReference>
<name>H8KPL6_SOLCM</name>
<dbReference type="GO" id="GO:0003950">
    <property type="term" value="F:NAD+ poly-ADP-ribosyltransferase activity"/>
    <property type="evidence" value="ECO:0007669"/>
    <property type="project" value="InterPro"/>
</dbReference>
<organism evidence="6 7">
    <name type="scientific">Solitalea canadensis (strain ATCC 29591 / DSM 3403 / JCM 21819 / LMG 8368 / NBRC 15130 / NCIMB 12057 / USAM 9D)</name>
    <name type="common">Flexibacter canadensis</name>
    <dbReference type="NCBI Taxonomy" id="929556"/>
    <lineage>
        <taxon>Bacteria</taxon>
        <taxon>Pseudomonadati</taxon>
        <taxon>Bacteroidota</taxon>
        <taxon>Sphingobacteriia</taxon>
        <taxon>Sphingobacteriales</taxon>
        <taxon>Sphingobacteriaceae</taxon>
        <taxon>Solitalea</taxon>
    </lineage>
</organism>
<dbReference type="EMBL" id="CP003349">
    <property type="protein sequence ID" value="AFD05914.1"/>
    <property type="molecule type" value="Genomic_DNA"/>
</dbReference>
<dbReference type="RefSeq" id="WP_014679142.1">
    <property type="nucleotide sequence ID" value="NC_017770.1"/>
</dbReference>
<dbReference type="InterPro" id="IPR022928">
    <property type="entry name" value="RNA_2'-PTrans_KptA"/>
</dbReference>
<dbReference type="GO" id="GO:0006388">
    <property type="term" value="P:tRNA splicing, via endonucleolytic cleavage and ligation"/>
    <property type="evidence" value="ECO:0007669"/>
    <property type="project" value="UniProtKB-UniRule"/>
</dbReference>
<evidence type="ECO:0000256" key="3">
    <source>
        <dbReference type="ARBA" id="ARBA00023027"/>
    </source>
</evidence>
<dbReference type="PANTHER" id="PTHR12684:SF2">
    <property type="entry name" value="TRNA 2'-PHOSPHOTRANSFERASE 1"/>
    <property type="match status" value="1"/>
</dbReference>
<evidence type="ECO:0000256" key="2">
    <source>
        <dbReference type="ARBA" id="ARBA00022679"/>
    </source>
</evidence>
<dbReference type="EC" id="2.7.1.-" evidence="5"/>
<dbReference type="Gene3D" id="1.10.10.970">
    <property type="entry name" value="RNA 2'-phosphotransferase, Tpt1/KptA family, N-terminal domain"/>
    <property type="match status" value="1"/>
</dbReference>
<dbReference type="Proteomes" id="UP000007590">
    <property type="component" value="Chromosome"/>
</dbReference>
<dbReference type="AlphaFoldDB" id="H8KPL6"/>
<dbReference type="NCBIfam" id="NF002014">
    <property type="entry name" value="PRK00819.1-4"/>
    <property type="match status" value="1"/>
</dbReference>
<dbReference type="InterPro" id="IPR002745">
    <property type="entry name" value="Ptrans_KptA/Tpt1"/>
</dbReference>
<keyword evidence="3 5" id="KW-0520">NAD</keyword>
<evidence type="ECO:0000313" key="6">
    <source>
        <dbReference type="EMBL" id="AFD05914.1"/>
    </source>
</evidence>
<dbReference type="OrthoDB" id="4537997at2"/>
<evidence type="ECO:0000313" key="7">
    <source>
        <dbReference type="Proteomes" id="UP000007590"/>
    </source>
</evidence>
<evidence type="ECO:0000256" key="5">
    <source>
        <dbReference type="HAMAP-Rule" id="MF_00299"/>
    </source>
</evidence>